<reference evidence="1 2" key="1">
    <citation type="submission" date="2016-01" db="EMBL/GenBank/DDBJ databases">
        <title>Complete Genome Sequence of Paenibacillus yonginensis DCY84, a novel Plant Growth-Promoting Bacteria with Elicitation of Induced Systemic Resistance.</title>
        <authorList>
            <person name="Kim Y.J."/>
            <person name="Yang D.C."/>
            <person name="Sukweenadhi J."/>
        </authorList>
    </citation>
    <scope>NUCLEOTIDE SEQUENCE [LARGE SCALE GENOMIC DNA]</scope>
    <source>
        <strain evidence="1 2">DCY84</strain>
    </source>
</reference>
<evidence type="ECO:0000313" key="1">
    <source>
        <dbReference type="EMBL" id="ANS73801.1"/>
    </source>
</evidence>
<sequence>MLDPKEQVLEEGRQMFLMDAGRFHPCSHGFRSRSVQHLGNLALVLASRSYDTRKRHAAAI</sequence>
<dbReference type="EMBL" id="CP014167">
    <property type="protein sequence ID" value="ANS73801.1"/>
    <property type="molecule type" value="Genomic_DNA"/>
</dbReference>
<gene>
    <name evidence="1" type="ORF">AWM70_03785</name>
</gene>
<dbReference type="AlphaFoldDB" id="A0A1B1MX88"/>
<dbReference type="Proteomes" id="UP000092573">
    <property type="component" value="Chromosome"/>
</dbReference>
<organism evidence="1 2">
    <name type="scientific">Paenibacillus yonginensis</name>
    <dbReference type="NCBI Taxonomy" id="1462996"/>
    <lineage>
        <taxon>Bacteria</taxon>
        <taxon>Bacillati</taxon>
        <taxon>Bacillota</taxon>
        <taxon>Bacilli</taxon>
        <taxon>Bacillales</taxon>
        <taxon>Paenibacillaceae</taxon>
        <taxon>Paenibacillus</taxon>
    </lineage>
</organism>
<keyword evidence="2" id="KW-1185">Reference proteome</keyword>
<dbReference type="RefSeq" id="WP_068694414.1">
    <property type="nucleotide sequence ID" value="NZ_CP014167.1"/>
</dbReference>
<dbReference type="KEGG" id="pyg:AWM70_03785"/>
<accession>A0A1B1MX88</accession>
<proteinExistence type="predicted"/>
<name>A0A1B1MX88_9BACL</name>
<protein>
    <submittedName>
        <fullName evidence="1">Uncharacterized protein</fullName>
    </submittedName>
</protein>
<evidence type="ECO:0000313" key="2">
    <source>
        <dbReference type="Proteomes" id="UP000092573"/>
    </source>
</evidence>